<accession>A0A0F9D0S2</accession>
<comment type="caution">
    <text evidence="1">The sequence shown here is derived from an EMBL/GenBank/DDBJ whole genome shotgun (WGS) entry which is preliminary data.</text>
</comment>
<evidence type="ECO:0000313" key="1">
    <source>
        <dbReference type="EMBL" id="KKL55288.1"/>
    </source>
</evidence>
<dbReference type="Pfam" id="PF02348">
    <property type="entry name" value="CTP_transf_3"/>
    <property type="match status" value="1"/>
</dbReference>
<dbReference type="PANTHER" id="PTHR21485:SF6">
    <property type="entry name" value="N-ACYLNEURAMINATE CYTIDYLYLTRANSFERASE-RELATED"/>
    <property type="match status" value="1"/>
</dbReference>
<evidence type="ECO:0008006" key="2">
    <source>
        <dbReference type="Google" id="ProtNLM"/>
    </source>
</evidence>
<sequence>MWKLSKVLAVIPAREGSRGITNKNERIINGKSLVEWAISVAKELDVIDKTVVTTNSVSIGNKSVVAGADVIVRPSYLSQGETGSSVNTWHHAWHEIEKREFESYNISVLLEPTSPNRLPVDIIRAMEALELHETAAAVTSSRHYDPVKIMQHLVDNRIQTIFSPDMIERLYNGFTKNCFLNPNGACYASTKEGVYLNKRLFHDCFPVYIDRPLANIDETFDLEYAEWLMSR</sequence>
<dbReference type="SUPFAM" id="SSF53448">
    <property type="entry name" value="Nucleotide-diphospho-sugar transferases"/>
    <property type="match status" value="1"/>
</dbReference>
<gene>
    <name evidence="1" type="ORF">LCGC14_2256910</name>
</gene>
<organism evidence="1">
    <name type="scientific">marine sediment metagenome</name>
    <dbReference type="NCBI Taxonomy" id="412755"/>
    <lineage>
        <taxon>unclassified sequences</taxon>
        <taxon>metagenomes</taxon>
        <taxon>ecological metagenomes</taxon>
    </lineage>
</organism>
<reference evidence="1" key="1">
    <citation type="journal article" date="2015" name="Nature">
        <title>Complex archaea that bridge the gap between prokaryotes and eukaryotes.</title>
        <authorList>
            <person name="Spang A."/>
            <person name="Saw J.H."/>
            <person name="Jorgensen S.L."/>
            <person name="Zaremba-Niedzwiedzka K."/>
            <person name="Martijn J."/>
            <person name="Lind A.E."/>
            <person name="van Eijk R."/>
            <person name="Schleper C."/>
            <person name="Guy L."/>
            <person name="Ettema T.J."/>
        </authorList>
    </citation>
    <scope>NUCLEOTIDE SEQUENCE</scope>
</reference>
<dbReference type="GO" id="GO:0008781">
    <property type="term" value="F:N-acylneuraminate cytidylyltransferase activity"/>
    <property type="evidence" value="ECO:0007669"/>
    <property type="project" value="TreeGrafter"/>
</dbReference>
<dbReference type="AlphaFoldDB" id="A0A0F9D0S2"/>
<dbReference type="InterPro" id="IPR003329">
    <property type="entry name" value="Cytidylyl_trans"/>
</dbReference>
<dbReference type="InterPro" id="IPR029044">
    <property type="entry name" value="Nucleotide-diphossugar_trans"/>
</dbReference>
<dbReference type="Gene3D" id="3.90.550.10">
    <property type="entry name" value="Spore Coat Polysaccharide Biosynthesis Protein SpsA, Chain A"/>
    <property type="match status" value="1"/>
</dbReference>
<dbReference type="InterPro" id="IPR050793">
    <property type="entry name" value="CMP-NeuNAc_synthase"/>
</dbReference>
<name>A0A0F9D0S2_9ZZZZ</name>
<dbReference type="EMBL" id="LAZR01030891">
    <property type="protein sequence ID" value="KKL55288.1"/>
    <property type="molecule type" value="Genomic_DNA"/>
</dbReference>
<protein>
    <recommendedName>
        <fullName evidence="2">Acylneuraminate cytidylyltransferase</fullName>
    </recommendedName>
</protein>
<proteinExistence type="predicted"/>
<dbReference type="PANTHER" id="PTHR21485">
    <property type="entry name" value="HAD SUPERFAMILY MEMBERS CMAS AND KDSC"/>
    <property type="match status" value="1"/>
</dbReference>